<reference evidence="4 5" key="1">
    <citation type="submission" date="2024-03" db="EMBL/GenBank/DDBJ databases">
        <title>Human intestinal bacterial collection.</title>
        <authorList>
            <person name="Pauvert C."/>
            <person name="Hitch T.C.A."/>
            <person name="Clavel T."/>
        </authorList>
    </citation>
    <scope>NUCLEOTIDE SEQUENCE [LARGE SCALE GENOMIC DNA]</scope>
    <source>
        <strain evidence="4 5">CLA-AP-H29</strain>
    </source>
</reference>
<gene>
    <name evidence="4" type="ORF">WMO64_15880</name>
</gene>
<dbReference type="InterPro" id="IPR013222">
    <property type="entry name" value="Glyco_hyd_98_carb-bd"/>
</dbReference>
<dbReference type="Pfam" id="PF08305">
    <property type="entry name" value="NPCBM"/>
    <property type="match status" value="1"/>
</dbReference>
<name>A0ABV1EC85_9FIRM</name>
<dbReference type="SUPFAM" id="SSF55383">
    <property type="entry name" value="Copper amine oxidase, domain N"/>
    <property type="match status" value="1"/>
</dbReference>
<feature type="domain" description="Copper amine oxidase-like N-terminal" evidence="2">
    <location>
        <begin position="60"/>
        <end position="95"/>
    </location>
</feature>
<evidence type="ECO:0000313" key="5">
    <source>
        <dbReference type="Proteomes" id="UP001464378"/>
    </source>
</evidence>
<keyword evidence="5" id="KW-1185">Reference proteome</keyword>
<accession>A0ABV1EC85</accession>
<dbReference type="SUPFAM" id="SSF49785">
    <property type="entry name" value="Galactose-binding domain-like"/>
    <property type="match status" value="1"/>
</dbReference>
<dbReference type="InterPro" id="IPR036582">
    <property type="entry name" value="Mao_N_sf"/>
</dbReference>
<proteinExistence type="predicted"/>
<comment type="caution">
    <text evidence="4">The sequence shown here is derived from an EMBL/GenBank/DDBJ whole genome shotgun (WGS) entry which is preliminary data.</text>
</comment>
<dbReference type="InterPro" id="IPR012854">
    <property type="entry name" value="Cu_amine_oxidase-like_N"/>
</dbReference>
<dbReference type="Proteomes" id="UP001464378">
    <property type="component" value="Unassembled WGS sequence"/>
</dbReference>
<keyword evidence="1" id="KW-0732">Signal</keyword>
<dbReference type="Pfam" id="PF07833">
    <property type="entry name" value="Cu_amine_oxidN1"/>
    <property type="match status" value="1"/>
</dbReference>
<dbReference type="RefSeq" id="WP_294520927.1">
    <property type="nucleotide sequence ID" value="NZ_JBBMFK010000037.1"/>
</dbReference>
<feature type="chain" id="PRO_5045217914" evidence="1">
    <location>
        <begin position="26"/>
        <end position="240"/>
    </location>
</feature>
<organism evidence="4 5">
    <name type="scientific">Pseudoflavonifractor intestinihominis</name>
    <dbReference type="NCBI Taxonomy" id="3133171"/>
    <lineage>
        <taxon>Bacteria</taxon>
        <taxon>Bacillati</taxon>
        <taxon>Bacillota</taxon>
        <taxon>Clostridia</taxon>
        <taxon>Eubacteriales</taxon>
        <taxon>Oscillospiraceae</taxon>
        <taxon>Pseudoflavonifractor</taxon>
    </lineage>
</organism>
<dbReference type="EMBL" id="JBBMFK010000037">
    <property type="protein sequence ID" value="MEQ2444934.1"/>
    <property type="molecule type" value="Genomic_DNA"/>
</dbReference>
<feature type="domain" description="Glycosyl hydrolase family 98 putative carbohydrate-binding module" evidence="3">
    <location>
        <begin position="120"/>
        <end position="224"/>
    </location>
</feature>
<evidence type="ECO:0000256" key="1">
    <source>
        <dbReference type="SAM" id="SignalP"/>
    </source>
</evidence>
<sequence length="240" mass="26045">MKKNTQKKILAVAVAAVSLCGTAFAAGAVTTRMIEANYMNIRIVVDGKEITPTDANGKVVEPFASEGTTYLPVRAIGEALGKEVTWDGETATVYVGEIPGQADSWMKLLPPYEINKWSKTYDGSNLKEYMTVAGKDITEGVMLQDRNGISFDASYALWNTDLKYSTMTFTVGHVDGTSTDNATLEVYLDGELSTSYDLKWDGAPQTITVPLNRAANVKLLVVKSDLHSQAGYGIYNIAFS</sequence>
<protein>
    <submittedName>
        <fullName evidence="4">Copper amine oxidase N-terminal domain-containing protein</fullName>
    </submittedName>
</protein>
<dbReference type="InterPro" id="IPR008979">
    <property type="entry name" value="Galactose-bd-like_sf"/>
</dbReference>
<evidence type="ECO:0000259" key="2">
    <source>
        <dbReference type="Pfam" id="PF07833"/>
    </source>
</evidence>
<evidence type="ECO:0000313" key="4">
    <source>
        <dbReference type="EMBL" id="MEQ2444934.1"/>
    </source>
</evidence>
<feature type="signal peptide" evidence="1">
    <location>
        <begin position="1"/>
        <end position="25"/>
    </location>
</feature>
<dbReference type="InterPro" id="IPR038637">
    <property type="entry name" value="NPCBM_sf"/>
</dbReference>
<evidence type="ECO:0000259" key="3">
    <source>
        <dbReference type="Pfam" id="PF08305"/>
    </source>
</evidence>
<dbReference type="Gene3D" id="2.60.120.1060">
    <property type="entry name" value="NPCBM/NEW2 domain"/>
    <property type="match status" value="1"/>
</dbReference>